<evidence type="ECO:0000256" key="2">
    <source>
        <dbReference type="SAM" id="Phobius"/>
    </source>
</evidence>
<dbReference type="InterPro" id="IPR005804">
    <property type="entry name" value="FA_desaturase_dom"/>
</dbReference>
<evidence type="ECO:0000259" key="3">
    <source>
        <dbReference type="Pfam" id="PF00487"/>
    </source>
</evidence>
<dbReference type="PANTHER" id="PTHR36459">
    <property type="entry name" value="ORF"/>
    <property type="match status" value="1"/>
</dbReference>
<feature type="region of interest" description="Disordered" evidence="1">
    <location>
        <begin position="28"/>
        <end position="57"/>
    </location>
</feature>
<keyword evidence="5" id="KW-1185">Reference proteome</keyword>
<evidence type="ECO:0000313" key="4">
    <source>
        <dbReference type="EMBL" id="SPO04374.1"/>
    </source>
</evidence>
<evidence type="ECO:0000256" key="1">
    <source>
        <dbReference type="SAM" id="MobiDB-lite"/>
    </source>
</evidence>
<organism evidence="4 5">
    <name type="scientific">Cephalotrichum gorgonifer</name>
    <dbReference type="NCBI Taxonomy" id="2041049"/>
    <lineage>
        <taxon>Eukaryota</taxon>
        <taxon>Fungi</taxon>
        <taxon>Dikarya</taxon>
        <taxon>Ascomycota</taxon>
        <taxon>Pezizomycotina</taxon>
        <taxon>Sordariomycetes</taxon>
        <taxon>Hypocreomycetidae</taxon>
        <taxon>Microascales</taxon>
        <taxon>Microascaceae</taxon>
        <taxon>Cephalotrichum</taxon>
    </lineage>
</organism>
<keyword evidence="2" id="KW-1133">Transmembrane helix</keyword>
<gene>
    <name evidence="4" type="ORF">DNG_07059</name>
</gene>
<proteinExistence type="predicted"/>
<dbReference type="GO" id="GO:0006629">
    <property type="term" value="P:lipid metabolic process"/>
    <property type="evidence" value="ECO:0007669"/>
    <property type="project" value="InterPro"/>
</dbReference>
<keyword evidence="2" id="KW-0812">Transmembrane</keyword>
<protein>
    <recommendedName>
        <fullName evidence="3">Fatty acid desaturase domain-containing protein</fullName>
    </recommendedName>
</protein>
<feature type="compositionally biased region" description="Basic and acidic residues" evidence="1">
    <location>
        <begin position="34"/>
        <end position="57"/>
    </location>
</feature>
<sequence length="441" mass="51940">MNPVVFSKGLLPSDVIVLRNLSDDIVRHQQQSRGNDDKFTTTPHEKRDVDSSWGAESERDANDIAILKGLNNPKDKNFEPSIFTTIDARDLPSKLPGFLNHWLLRYYVSWARKIVRHEVDIIMLTHLILYFSTSVPSAAFLFYRFSYVHGILHFAMQQYYMGPYTLMRHQHIHMGGVLAKIPGVKTFDALFPYVTDPLMGHTWNSYYYHHVKHHHVEGNGPGDLSSTMSYQRDSALHFLHYLGRFAFFVWLDLPLYFLRRGRRTLAWKTAWWEWSNIALLFTLFWFYTKPTFFIFILPLTLMRIGMMIGNWGQHAFVDADDPTSDYRSSITLIDVPSNRFSFNDGYHTSHHLNPHRHWRDHPVSFLQQKKTYAAEHALVFHNIDYIELTFRLLTKNYDYLEKCLIPIGSQIDMSREERIAMLQRHTRQFTKKELKAKYPSS</sequence>
<feature type="transmembrane region" description="Helical" evidence="2">
    <location>
        <begin position="238"/>
        <end position="258"/>
    </location>
</feature>
<comment type="caution">
    <text evidence="4">The sequence shown here is derived from an EMBL/GenBank/DDBJ whole genome shotgun (WGS) entry which is preliminary data.</text>
</comment>
<accession>A0AAE8N2Q1</accession>
<feature type="transmembrane region" description="Helical" evidence="2">
    <location>
        <begin position="121"/>
        <end position="143"/>
    </location>
</feature>
<keyword evidence="2" id="KW-0472">Membrane</keyword>
<dbReference type="Pfam" id="PF00487">
    <property type="entry name" value="FA_desaturase"/>
    <property type="match status" value="1"/>
</dbReference>
<evidence type="ECO:0000313" key="5">
    <source>
        <dbReference type="Proteomes" id="UP001187682"/>
    </source>
</evidence>
<name>A0AAE8N2Q1_9PEZI</name>
<dbReference type="PANTHER" id="PTHR36459:SF1">
    <property type="entry name" value="FATTY ACID DESATURASE DOMAIN-CONTAINING PROTEIN-RELATED"/>
    <property type="match status" value="1"/>
</dbReference>
<reference evidence="4" key="1">
    <citation type="submission" date="2018-03" db="EMBL/GenBank/DDBJ databases">
        <authorList>
            <person name="Guldener U."/>
        </authorList>
    </citation>
    <scope>NUCLEOTIDE SEQUENCE</scope>
</reference>
<dbReference type="AlphaFoldDB" id="A0AAE8N2Q1"/>
<dbReference type="Proteomes" id="UP001187682">
    <property type="component" value="Unassembled WGS sequence"/>
</dbReference>
<dbReference type="EMBL" id="ONZQ02000010">
    <property type="protein sequence ID" value="SPO04374.1"/>
    <property type="molecule type" value="Genomic_DNA"/>
</dbReference>
<feature type="domain" description="Fatty acid desaturase" evidence="3">
    <location>
        <begin position="169"/>
        <end position="362"/>
    </location>
</feature>